<organism evidence="1 2">
    <name type="scientific">Marinobacterium stanieri</name>
    <dbReference type="NCBI Taxonomy" id="49186"/>
    <lineage>
        <taxon>Bacteria</taxon>
        <taxon>Pseudomonadati</taxon>
        <taxon>Pseudomonadota</taxon>
        <taxon>Gammaproteobacteria</taxon>
        <taxon>Oceanospirillales</taxon>
        <taxon>Oceanospirillaceae</taxon>
        <taxon>Marinobacterium</taxon>
    </lineage>
</organism>
<dbReference type="RefSeq" id="WP_076461876.1">
    <property type="nucleotide sequence ID" value="NZ_FTMN01000002.1"/>
</dbReference>
<proteinExistence type="predicted"/>
<name>A0A1N6QCK8_9GAMM</name>
<protein>
    <recommendedName>
        <fullName evidence="3">Histidine kinase-like ATPase domain-containing protein</fullName>
    </recommendedName>
</protein>
<reference evidence="1 2" key="1">
    <citation type="submission" date="2017-01" db="EMBL/GenBank/DDBJ databases">
        <authorList>
            <person name="Mah S.A."/>
            <person name="Swanson W.J."/>
            <person name="Moy G.W."/>
            <person name="Vacquier V.D."/>
        </authorList>
    </citation>
    <scope>NUCLEOTIDE SEQUENCE [LARGE SCALE GENOMIC DNA]</scope>
    <source>
        <strain evidence="1 2">DSM 7027</strain>
    </source>
</reference>
<dbReference type="InterPro" id="IPR036890">
    <property type="entry name" value="HATPase_C_sf"/>
</dbReference>
<evidence type="ECO:0000313" key="2">
    <source>
        <dbReference type="Proteomes" id="UP000186895"/>
    </source>
</evidence>
<dbReference type="SUPFAM" id="SSF55874">
    <property type="entry name" value="ATPase domain of HSP90 chaperone/DNA topoisomerase II/histidine kinase"/>
    <property type="match status" value="1"/>
</dbReference>
<dbReference type="STRING" id="49186.SAMN05421647_102418"/>
<gene>
    <name evidence="1" type="ORF">SAMN05421647_102418</name>
</gene>
<evidence type="ECO:0000313" key="1">
    <source>
        <dbReference type="EMBL" id="SIQ14319.1"/>
    </source>
</evidence>
<dbReference type="Proteomes" id="UP000186895">
    <property type="component" value="Unassembled WGS sequence"/>
</dbReference>
<dbReference type="AlphaFoldDB" id="A0A1N6QCK8"/>
<accession>A0A1N6QCK8</accession>
<evidence type="ECO:0008006" key="3">
    <source>
        <dbReference type="Google" id="ProtNLM"/>
    </source>
</evidence>
<sequence>MKKRTREQLQRELLAGLKRHRRYLARKETPSVPGRSLRNSHNHSIFHGYRSIDAPELLSIYNISKEDGSLYTQAIDFYDQIRRYVGQEKCVISFKNTQVISAAAIVVIYAAIEESLQKGTARATIEWSGSNSAVVVNKQLRNINIHLLIQRKQITYSFRNSQSMPIVRGTSNQYVDDIIDYVQQFIYENEMSPEEEYIFADAVTEAINNVGLHAYPDTDAQDRNWWLMCDVKDGQLFLAIYDTGVGIPATVLEKKWFWASLKAFYPEEYNELIKLIPGFESSGLKFVVPQKLKDAQMIYLSMQGDVTGTRRSKHGQGSKSIRALVDDTEDGKLWIFSHKGLYTYPAEDNETGLYKLPKQLPGTLVQWNIKLS</sequence>
<dbReference type="EMBL" id="FTMN01000002">
    <property type="protein sequence ID" value="SIQ14319.1"/>
    <property type="molecule type" value="Genomic_DNA"/>
</dbReference>
<keyword evidence="2" id="KW-1185">Reference proteome</keyword>